<gene>
    <name evidence="1" type="ORF">HPB48_013370</name>
</gene>
<name>A0A9J6FRB2_HAELO</name>
<accession>A0A9J6FRB2</accession>
<sequence>MNAARAIRFLSPSEHLKDQARHTCSVPLSTTGPTITFTSNLYSWFVLHNTRNTIQQSSRISLMLATMTTLKMPGKPLFQCVWMS</sequence>
<protein>
    <submittedName>
        <fullName evidence="1">Uncharacterized protein</fullName>
    </submittedName>
</protein>
<dbReference type="EMBL" id="JABSTR010000003">
    <property type="protein sequence ID" value="KAH9365834.1"/>
    <property type="molecule type" value="Genomic_DNA"/>
</dbReference>
<dbReference type="AlphaFoldDB" id="A0A9J6FRB2"/>
<dbReference type="VEuPathDB" id="VectorBase:HLOH_049708"/>
<reference evidence="1 2" key="1">
    <citation type="journal article" date="2020" name="Cell">
        <title>Large-Scale Comparative Analyses of Tick Genomes Elucidate Their Genetic Diversity and Vector Capacities.</title>
        <authorList>
            <consortium name="Tick Genome and Microbiome Consortium (TIGMIC)"/>
            <person name="Jia N."/>
            <person name="Wang J."/>
            <person name="Shi W."/>
            <person name="Du L."/>
            <person name="Sun Y."/>
            <person name="Zhan W."/>
            <person name="Jiang J.F."/>
            <person name="Wang Q."/>
            <person name="Zhang B."/>
            <person name="Ji P."/>
            <person name="Bell-Sakyi L."/>
            <person name="Cui X.M."/>
            <person name="Yuan T.T."/>
            <person name="Jiang B.G."/>
            <person name="Yang W.F."/>
            <person name="Lam T.T."/>
            <person name="Chang Q.C."/>
            <person name="Ding S.J."/>
            <person name="Wang X.J."/>
            <person name="Zhu J.G."/>
            <person name="Ruan X.D."/>
            <person name="Zhao L."/>
            <person name="Wei J.T."/>
            <person name="Ye R.Z."/>
            <person name="Que T.C."/>
            <person name="Du C.H."/>
            <person name="Zhou Y.H."/>
            <person name="Cheng J.X."/>
            <person name="Dai P.F."/>
            <person name="Guo W.B."/>
            <person name="Han X.H."/>
            <person name="Huang E.J."/>
            <person name="Li L.F."/>
            <person name="Wei W."/>
            <person name="Gao Y.C."/>
            <person name="Liu J.Z."/>
            <person name="Shao H.Z."/>
            <person name="Wang X."/>
            <person name="Wang C.C."/>
            <person name="Yang T.C."/>
            <person name="Huo Q.B."/>
            <person name="Li W."/>
            <person name="Chen H.Y."/>
            <person name="Chen S.E."/>
            <person name="Zhou L.G."/>
            <person name="Ni X.B."/>
            <person name="Tian J.H."/>
            <person name="Sheng Y."/>
            <person name="Liu T."/>
            <person name="Pan Y.S."/>
            <person name="Xia L.Y."/>
            <person name="Li J."/>
            <person name="Zhao F."/>
            <person name="Cao W.C."/>
        </authorList>
    </citation>
    <scope>NUCLEOTIDE SEQUENCE [LARGE SCALE GENOMIC DNA]</scope>
    <source>
        <strain evidence="1">HaeL-2018</strain>
    </source>
</reference>
<keyword evidence="2" id="KW-1185">Reference proteome</keyword>
<dbReference type="Proteomes" id="UP000821853">
    <property type="component" value="Unassembled WGS sequence"/>
</dbReference>
<proteinExistence type="predicted"/>
<evidence type="ECO:0000313" key="2">
    <source>
        <dbReference type="Proteomes" id="UP000821853"/>
    </source>
</evidence>
<comment type="caution">
    <text evidence="1">The sequence shown here is derived from an EMBL/GenBank/DDBJ whole genome shotgun (WGS) entry which is preliminary data.</text>
</comment>
<evidence type="ECO:0000313" key="1">
    <source>
        <dbReference type="EMBL" id="KAH9365834.1"/>
    </source>
</evidence>
<organism evidence="1 2">
    <name type="scientific">Haemaphysalis longicornis</name>
    <name type="common">Bush tick</name>
    <dbReference type="NCBI Taxonomy" id="44386"/>
    <lineage>
        <taxon>Eukaryota</taxon>
        <taxon>Metazoa</taxon>
        <taxon>Ecdysozoa</taxon>
        <taxon>Arthropoda</taxon>
        <taxon>Chelicerata</taxon>
        <taxon>Arachnida</taxon>
        <taxon>Acari</taxon>
        <taxon>Parasitiformes</taxon>
        <taxon>Ixodida</taxon>
        <taxon>Ixodoidea</taxon>
        <taxon>Ixodidae</taxon>
        <taxon>Haemaphysalinae</taxon>
        <taxon>Haemaphysalis</taxon>
    </lineage>
</organism>